<comment type="caution">
    <text evidence="4">The sequence shown here is derived from an EMBL/GenBank/DDBJ whole genome shotgun (WGS) entry which is preliminary data.</text>
</comment>
<dbReference type="GO" id="GO:0005730">
    <property type="term" value="C:nucleolus"/>
    <property type="evidence" value="ECO:0007669"/>
    <property type="project" value="TreeGrafter"/>
</dbReference>
<evidence type="ECO:0000313" key="5">
    <source>
        <dbReference type="Proteomes" id="UP001165289"/>
    </source>
</evidence>
<dbReference type="PANTHER" id="PTHR15565:SF0">
    <property type="entry name" value="PROTEIN AATF"/>
    <property type="match status" value="1"/>
</dbReference>
<evidence type="ECO:0000259" key="3">
    <source>
        <dbReference type="Pfam" id="PF13339"/>
    </source>
</evidence>
<accession>A0AAV7KL13</accession>
<gene>
    <name evidence="4" type="ORF">LOD99_13494</name>
</gene>
<evidence type="ECO:0000259" key="2">
    <source>
        <dbReference type="Pfam" id="PF08164"/>
    </source>
</evidence>
<dbReference type="Proteomes" id="UP001165289">
    <property type="component" value="Unassembled WGS sequence"/>
</dbReference>
<evidence type="ECO:0000313" key="4">
    <source>
        <dbReference type="EMBL" id="KAI6661621.1"/>
    </source>
</evidence>
<organism evidence="4 5">
    <name type="scientific">Oopsacas minuta</name>
    <dbReference type="NCBI Taxonomy" id="111878"/>
    <lineage>
        <taxon>Eukaryota</taxon>
        <taxon>Metazoa</taxon>
        <taxon>Porifera</taxon>
        <taxon>Hexactinellida</taxon>
        <taxon>Hexasterophora</taxon>
        <taxon>Lyssacinosida</taxon>
        <taxon>Leucopsacidae</taxon>
        <taxon>Oopsacas</taxon>
    </lineage>
</organism>
<dbReference type="PANTHER" id="PTHR15565">
    <property type="entry name" value="AATF PROTEIN APOPTOSIS ANTAGONIZING TRANSCRIPTION FACTOR"/>
    <property type="match status" value="1"/>
</dbReference>
<evidence type="ECO:0000256" key="1">
    <source>
        <dbReference type="ARBA" id="ARBA00008966"/>
    </source>
</evidence>
<name>A0AAV7KL13_9METZ</name>
<sequence>MTSIQKEISSSLLASEQSHNIDIQDFESNETLSHLRSSEPFTDVVTNSASKWSRGVELMHQIEGDERYLSEKISRKDIEYSNSDSETSFSEGEYENFQQLLSNRLDDEIENVDKSETINSDSESDFEVTKTADNTLEGIIEINQKSSEKDMNKGRAILKQFKFWDGLLESRIHIQKALLLSNSLPHHDEFGKFIEQAGKLAEDPLNDAKSSLNHLLEELISLQTTFANANKLFPISQKPGMTNSKDFNNRLSQYQHGVISEWEGKTKLLTSAFTKKGYVNVDRSVLQQIEFSYSKWEDLLRKTQLKRLQYEVLGKRKSTHKVEEKDVKKRELQLSNYDENTFDDTDFYHQLLQDLIHNKTTSTLGETGQKWLEMNRNRSKNKRSLNTKASKGRKIRYDVYPKLVSFMAPRDDSDVNDSTRNELFRSVFGLSILSEP</sequence>
<dbReference type="EMBL" id="JAKMXF010000011">
    <property type="protein sequence ID" value="KAI6661621.1"/>
    <property type="molecule type" value="Genomic_DNA"/>
</dbReference>
<reference evidence="4 5" key="1">
    <citation type="journal article" date="2023" name="BMC Biol.">
        <title>The compact genome of the sponge Oopsacas minuta (Hexactinellida) is lacking key metazoan core genes.</title>
        <authorList>
            <person name="Santini S."/>
            <person name="Schenkelaars Q."/>
            <person name="Jourda C."/>
            <person name="Duchesne M."/>
            <person name="Belahbib H."/>
            <person name="Rocher C."/>
            <person name="Selva M."/>
            <person name="Riesgo A."/>
            <person name="Vervoort M."/>
            <person name="Leys S.P."/>
            <person name="Kodjabachian L."/>
            <person name="Le Bivic A."/>
            <person name="Borchiellini C."/>
            <person name="Claverie J.M."/>
            <person name="Renard E."/>
        </authorList>
    </citation>
    <scope>NUCLEOTIDE SEQUENCE [LARGE SCALE GENOMIC DNA]</scope>
    <source>
        <strain evidence="4">SPO-2</strain>
    </source>
</reference>
<dbReference type="InterPro" id="IPR025160">
    <property type="entry name" value="AATF"/>
</dbReference>
<keyword evidence="5" id="KW-1185">Reference proteome</keyword>
<feature type="domain" description="AATF leucine zipper-containing" evidence="3">
    <location>
        <begin position="150"/>
        <end position="242"/>
    </location>
</feature>
<feature type="domain" description="Apoptosis-antagonizing transcription factor C-terminal" evidence="2">
    <location>
        <begin position="348"/>
        <end position="428"/>
    </location>
</feature>
<dbReference type="InterPro" id="IPR039223">
    <property type="entry name" value="AATF/Bfr2"/>
</dbReference>
<dbReference type="Pfam" id="PF08164">
    <property type="entry name" value="TRAUB"/>
    <property type="match status" value="1"/>
</dbReference>
<dbReference type="Pfam" id="PF13339">
    <property type="entry name" value="AATF-Che1"/>
    <property type="match status" value="1"/>
</dbReference>
<dbReference type="AlphaFoldDB" id="A0AAV7KL13"/>
<comment type="similarity">
    <text evidence="1">Belongs to the AATF family.</text>
</comment>
<dbReference type="InterPro" id="IPR012617">
    <property type="entry name" value="AATF_C"/>
</dbReference>
<proteinExistence type="inferred from homology"/>
<protein>
    <submittedName>
        <fullName evidence="4">Protein AATF-like</fullName>
    </submittedName>
</protein>